<organism evidence="8 9">
    <name type="scientific">Durusdinium trenchii</name>
    <dbReference type="NCBI Taxonomy" id="1381693"/>
    <lineage>
        <taxon>Eukaryota</taxon>
        <taxon>Sar</taxon>
        <taxon>Alveolata</taxon>
        <taxon>Dinophyceae</taxon>
        <taxon>Suessiales</taxon>
        <taxon>Symbiodiniaceae</taxon>
        <taxon>Durusdinium</taxon>
    </lineage>
</organism>
<dbReference type="InterPro" id="IPR036875">
    <property type="entry name" value="Znf_CCHC_sf"/>
</dbReference>
<feature type="domain" description="Ubiquitin-like" evidence="4">
    <location>
        <begin position="2481"/>
        <end position="2526"/>
    </location>
</feature>
<dbReference type="Gene3D" id="4.10.60.10">
    <property type="entry name" value="Zinc finger, CCHC-type"/>
    <property type="match status" value="1"/>
</dbReference>
<keyword evidence="1" id="KW-0863">Zinc-finger</keyword>
<keyword evidence="1" id="KW-0862">Zinc</keyword>
<feature type="compositionally biased region" description="Basic and acidic residues" evidence="3">
    <location>
        <begin position="1734"/>
        <end position="1748"/>
    </location>
</feature>
<dbReference type="InterPro" id="IPR029071">
    <property type="entry name" value="Ubiquitin-like_domsf"/>
</dbReference>
<evidence type="ECO:0008006" key="10">
    <source>
        <dbReference type="Google" id="ProtNLM"/>
    </source>
</evidence>
<protein>
    <recommendedName>
        <fullName evidence="10">Copia protein</fullName>
    </recommendedName>
</protein>
<dbReference type="PROSITE" id="PS50158">
    <property type="entry name" value="ZF_CCHC"/>
    <property type="match status" value="2"/>
</dbReference>
<evidence type="ECO:0000259" key="4">
    <source>
        <dbReference type="PROSITE" id="PS50053"/>
    </source>
</evidence>
<dbReference type="SMART" id="SM00086">
    <property type="entry name" value="PAC"/>
    <property type="match status" value="1"/>
</dbReference>
<dbReference type="InterPro" id="IPR001610">
    <property type="entry name" value="PAC"/>
</dbReference>
<evidence type="ECO:0000256" key="2">
    <source>
        <dbReference type="SAM" id="Coils"/>
    </source>
</evidence>
<dbReference type="InterPro" id="IPR001878">
    <property type="entry name" value="Znf_CCHC"/>
</dbReference>
<evidence type="ECO:0000256" key="3">
    <source>
        <dbReference type="SAM" id="MobiDB-lite"/>
    </source>
</evidence>
<evidence type="ECO:0000256" key="1">
    <source>
        <dbReference type="PROSITE-ProRule" id="PRU00047"/>
    </source>
</evidence>
<evidence type="ECO:0000259" key="5">
    <source>
        <dbReference type="PROSITE" id="PS50113"/>
    </source>
</evidence>
<evidence type="ECO:0000259" key="6">
    <source>
        <dbReference type="PROSITE" id="PS50158"/>
    </source>
</evidence>
<dbReference type="SUPFAM" id="SSF57756">
    <property type="entry name" value="Retrovirus zinc finger-like domains"/>
    <property type="match status" value="1"/>
</dbReference>
<feature type="region of interest" description="Disordered" evidence="3">
    <location>
        <begin position="1700"/>
        <end position="1763"/>
    </location>
</feature>
<comment type="caution">
    <text evidence="8">The sequence shown here is derived from an EMBL/GenBank/DDBJ whole genome shotgun (WGS) entry which is preliminary data.</text>
</comment>
<dbReference type="PANTHER" id="PTHR11439">
    <property type="entry name" value="GAG-POL-RELATED RETROTRANSPOSON"/>
    <property type="match status" value="1"/>
</dbReference>
<feature type="compositionally biased region" description="Basic and acidic residues" evidence="3">
    <location>
        <begin position="380"/>
        <end position="392"/>
    </location>
</feature>
<dbReference type="Proteomes" id="UP001642484">
    <property type="component" value="Unassembled WGS sequence"/>
</dbReference>
<feature type="compositionally biased region" description="Acidic residues" evidence="3">
    <location>
        <begin position="889"/>
        <end position="898"/>
    </location>
</feature>
<feature type="domain" description="PAC" evidence="5">
    <location>
        <begin position="12"/>
        <end position="64"/>
    </location>
</feature>
<evidence type="ECO:0000259" key="7">
    <source>
        <dbReference type="PROSITE" id="PS50994"/>
    </source>
</evidence>
<feature type="domain" description="CCHC-type" evidence="6">
    <location>
        <begin position="764"/>
        <end position="779"/>
    </location>
</feature>
<feature type="domain" description="Integrase catalytic" evidence="7">
    <location>
        <begin position="1341"/>
        <end position="1520"/>
    </location>
</feature>
<dbReference type="CDD" id="cd17039">
    <property type="entry name" value="Ubl_ubiquitin_like"/>
    <property type="match status" value="1"/>
</dbReference>
<evidence type="ECO:0000313" key="9">
    <source>
        <dbReference type="Proteomes" id="UP001642484"/>
    </source>
</evidence>
<dbReference type="InterPro" id="IPR035965">
    <property type="entry name" value="PAS-like_dom_sf"/>
</dbReference>
<feature type="region of interest" description="Disordered" evidence="3">
    <location>
        <begin position="817"/>
        <end position="1019"/>
    </location>
</feature>
<feature type="compositionally biased region" description="Basic and acidic residues" evidence="3">
    <location>
        <begin position="723"/>
        <end position="738"/>
    </location>
</feature>
<dbReference type="SUPFAM" id="SSF55785">
    <property type="entry name" value="PYP-like sensor domain (PAS domain)"/>
    <property type="match status" value="1"/>
</dbReference>
<dbReference type="InterPro" id="IPR036397">
    <property type="entry name" value="RNaseH_sf"/>
</dbReference>
<dbReference type="PROSITE" id="PS50113">
    <property type="entry name" value="PAC"/>
    <property type="match status" value="1"/>
</dbReference>
<dbReference type="InterPro" id="IPR001584">
    <property type="entry name" value="Integrase_cat-core"/>
</dbReference>
<dbReference type="CDD" id="cd09272">
    <property type="entry name" value="RNase_HI_RT_Ty1"/>
    <property type="match status" value="1"/>
</dbReference>
<evidence type="ECO:0000313" key="8">
    <source>
        <dbReference type="EMBL" id="CAK9043285.1"/>
    </source>
</evidence>
<feature type="coiled-coil region" evidence="2">
    <location>
        <begin position="443"/>
        <end position="477"/>
    </location>
</feature>
<dbReference type="PROSITE" id="PS50994">
    <property type="entry name" value="INTEGRASE"/>
    <property type="match status" value="1"/>
</dbReference>
<feature type="region of interest" description="Disordered" evidence="3">
    <location>
        <begin position="774"/>
        <end position="793"/>
    </location>
</feature>
<dbReference type="Gene3D" id="3.30.420.10">
    <property type="entry name" value="Ribonuclease H-like superfamily/Ribonuclease H"/>
    <property type="match status" value="1"/>
</dbReference>
<dbReference type="SMART" id="SM00343">
    <property type="entry name" value="ZnF_C2HC"/>
    <property type="match status" value="2"/>
</dbReference>
<dbReference type="EMBL" id="CAXAMN010014446">
    <property type="protein sequence ID" value="CAK9043285.1"/>
    <property type="molecule type" value="Genomic_DNA"/>
</dbReference>
<feature type="region of interest" description="Disordered" evidence="3">
    <location>
        <begin position="723"/>
        <end position="756"/>
    </location>
</feature>
<feature type="compositionally biased region" description="Low complexity" evidence="3">
    <location>
        <begin position="907"/>
        <end position="916"/>
    </location>
</feature>
<keyword evidence="2" id="KW-0175">Coiled coil</keyword>
<dbReference type="SUPFAM" id="SSF54236">
    <property type="entry name" value="Ubiquitin-like"/>
    <property type="match status" value="1"/>
</dbReference>
<gene>
    <name evidence="8" type="ORF">CCMP2556_LOCUS22922</name>
</gene>
<dbReference type="PANTHER" id="PTHR11439:SF483">
    <property type="entry name" value="PEPTIDE SYNTHASE GLIP-LIKE, PUTATIVE (AFU_ORTHOLOGUE AFUA_3G12920)-RELATED"/>
    <property type="match status" value="1"/>
</dbReference>
<feature type="compositionally biased region" description="Basic residues" evidence="3">
    <location>
        <begin position="354"/>
        <end position="363"/>
    </location>
</feature>
<proteinExistence type="predicted"/>
<feature type="compositionally biased region" description="Basic and acidic residues" evidence="3">
    <location>
        <begin position="1700"/>
        <end position="1723"/>
    </location>
</feature>
<sequence>MLSQGMNGQEITNYEFSLWTKSGHRRDILWSATGRRDRHGNIVGVIGIGHDITELRSESKMLANYVRICGAAVWSLKGNAKTGVVTDSKTREIEHLISQQAQMDICDPRMVLWRASFVSILKTMCQNFWMRRKGFQEGQVPPEKCQGASTEIVTTDFGYEFCFEAPNGSVKWYKVQGHLIQECTLGSQFEVTGSMQEVTSMLIDKVMGDRWQKWWSRMCHMVFDATLLVDTQEYRVLNAWGEEKVFGCKLQSHHPLLQLIKPEDTDSLKEAFNEVTFKGFERGRTLHLLRPGNQRDTPAQCFLLSADQENPNECMMGIRMQVTCSDENVSVLWDVAKPNPVLTLEDLARLRSGLKRSHRRPSRNLRNDLHGEFEDDDDDARSVSDMSDRGSEAENSFADDSESRCSSSGAQIEKVYQELQEVVVMGSPTGQGMDPLLDLQAQIQVQQEMLLSHQQQMMQLQHQLQDAFGRAARAEEERSIALRLAGSQKSELVDTKGVGQPFKFSGKSDQDFSEWVYKFKTFAKAKFGGDVEVVLSWAGKQRKTIVKEAHYGETKVVTWNDVFGSAADDIEKIDDIDSMLEGLGAYLTSFTTGDANRVVRNSGTDSLEAWRRLINEYDPTSSMRRVTILSMVQNPSKCKSVEELGSSLEHWLTKKKQYEEFTDNADNPCVVSDDSLIAGLYRLMPESLEETFMLRADEFGDFESFFDKLSSYATTRHSLNLSRRELGSSRNKGPKDDPMELGALSKGGKGKGGKAGNNANKMTCHACGKLGHKASECRSKGGGKTSNKGDPLKSKRMDNVQCWACMKYGHYGKDCWSNTGKGKGKSGQKGKSDGGFKKGKGKGGSANSVEDGRQASQQPEKEPELSHLDLSAIGDGEGERFQVYSPLGPDEEREEDALFSEVGGASGDAAAPGSEAVEAEREDAEEETVEASSQRQRRRVFTGVPSIRASQSRDRAVGVDFSRTPDWTPSIPPGLTRSGDDSRTRSRSRGGEPAQGSASVHEDVDHNSMNTENEDGSPTYLCSVEGEEWLKLNYDSGAVSTVIPIEMAVAQGLQLRRVGDYRVANGEKIPRYGRVRVPCIDEQGHRRGFKATVTHVHKPLGSAGEFSATHDAYIFEDGGWLIPRNTSMAQAMRAFLQQLIDVNGERGMLKLYKEGNLYNIYLKQRGDLQELGTLDSDSASSGNERQAVRGWALAEETVDYMNPKEFEVGLTPKARPAGIPEGAFLAIRKDFNCFTTRGTWPEGPKWSQVFRRLSYDEETGELIFDDKIHDSMSFDEIHKQFEPMVHKMETHFWYVPEAVDGILVRSPTRVRNPTKSEIEEHEAQNHAVYRNWCEVCIKARSTGTPHRKRTEEEKKEEGPAVHSDFYFMQSSPFLAMKSTPSGMLGAFALPDKSNSGFTQRGMARFITETGHKRLVHMSDNEPALMALKTSVSASLPDIEIVNKNSPVGDHQANGSIEVAIRKLKRQMRALRLSLERKLNMSLPNDHPLTSWIANFAAESINVYRKDSSGSTAYERAHGKKWNKPALEFGELVHIREAKEKAGRLDWEPMSTPVRFVGHHARTNSVMGLSSEGLKIGLAVKRLPTNQRWSTDGIEELAGFPWDLASRTGVREGTHLRPALPSVGRARLAPPTPGLPPDARAFYVRKADVERHGFTDNCKGCTAVKAGARPVAHSDECRRRIVALVDPRRVELHADRVALRSEQKEEELKKRADAEAERLRKGEDESSAAPKKKVRIEEKFEKEGAKRSEPSSPESPSKRWKSVGHMQYKRAAEVVVEELDPSASKAEEAEVVVPSEPPVVAVGASDTTIEQVLARGEAGSSLAAASGSTAAHKKQDPANDISYLGFDYEEEVMSEKKWKRVESIDCLKRKIEAKKQELGAVDVAEVFSPPRFTRGASHLGLNAGFAVDLETGWDLDVSDHMKQLKELIEVQDPFMLTGSPRCDPFSVLQNLNKYYLDNAKNREALERGERHLCLSIDLYEERWKKGKYFLHEHPVGAKSWDHPRMVKLQKRAGVFTVVGPMCAWGMGLEVPKQGRGLVYKATKFVTNSKEVARLLDRHCTNRTGGPLHRHISLIGGLAHLCAKYPDELVYTVLQGIKNQMMVDDCLNSIQAYSSGPDPTEPLFPEEFQEEVEQFYDDISGEQLPPKLVQEARAEEIGWIHKIGLYDKVPRSQAVASGKPILPVRWVDVNKGDKAHYKVRSRIVGKELKAKTKEALLAHELFSATPPWEMVKALFSLLVTDFEKQDKELVMGERADIAEAVKRLAQGMAKPRLAHWEMLKRLARYLLQFPNVSLVYHQQKMPDYIRISVDSDFAGDKVGRRSTTGMVQFFGRHVLKATSNLQSVLGLNVSEAEFYALTHGAAHGLGMQSYFLDIGIELGIVLESDSSSAKSFASRQGLGKQRHVQVRFLWLQQCVARHELVVKKIGTHSNCSNPFNLSPKKGRTGAHAFFPSHGAKYGGMPARQLAPGAPLPVQRKARVGPPTVKLRWSGQSFSVNLDDFASISELRVHIHRVTGVPAIRQTLILGGRRHRVRGLGRLRAPHYTNDYKVVSLNMRGSTNRVLSGKHRLTVRGLLN</sequence>
<name>A0ABP0LVP4_9DINO</name>
<dbReference type="Gene3D" id="3.10.20.90">
    <property type="entry name" value="Phosphatidylinositol 3-kinase Catalytic Subunit, Chain A, domain 1"/>
    <property type="match status" value="1"/>
</dbReference>
<dbReference type="Gene3D" id="3.30.450.20">
    <property type="entry name" value="PAS domain"/>
    <property type="match status" value="1"/>
</dbReference>
<dbReference type="PROSITE" id="PS50053">
    <property type="entry name" value="UBIQUITIN_2"/>
    <property type="match status" value="1"/>
</dbReference>
<dbReference type="InterPro" id="IPR000626">
    <property type="entry name" value="Ubiquitin-like_dom"/>
</dbReference>
<feature type="region of interest" description="Disordered" evidence="3">
    <location>
        <begin position="354"/>
        <end position="409"/>
    </location>
</feature>
<feature type="compositionally biased region" description="Acidic residues" evidence="3">
    <location>
        <begin position="920"/>
        <end position="929"/>
    </location>
</feature>
<keyword evidence="9" id="KW-1185">Reference proteome</keyword>
<keyword evidence="1" id="KW-0479">Metal-binding</keyword>
<dbReference type="InterPro" id="IPR000700">
    <property type="entry name" value="PAS-assoc_C"/>
</dbReference>
<accession>A0ABP0LVP4</accession>
<reference evidence="8 9" key="1">
    <citation type="submission" date="2024-02" db="EMBL/GenBank/DDBJ databases">
        <authorList>
            <person name="Chen Y."/>
            <person name="Shah S."/>
            <person name="Dougan E. K."/>
            <person name="Thang M."/>
            <person name="Chan C."/>
        </authorList>
    </citation>
    <scope>NUCLEOTIDE SEQUENCE [LARGE SCALE GENOMIC DNA]</scope>
</reference>
<feature type="domain" description="CCHC-type" evidence="6">
    <location>
        <begin position="802"/>
        <end position="815"/>
    </location>
</feature>